<keyword evidence="2" id="KW-1185">Reference proteome</keyword>
<organism evidence="1 2">
    <name type="scientific">Pichia membranifaciens</name>
    <dbReference type="NCBI Taxonomy" id="4926"/>
    <lineage>
        <taxon>Eukaryota</taxon>
        <taxon>Fungi</taxon>
        <taxon>Dikarya</taxon>
        <taxon>Ascomycota</taxon>
        <taxon>Saccharomycotina</taxon>
        <taxon>Pichiomycetes</taxon>
        <taxon>Pichiales</taxon>
        <taxon>Pichiaceae</taxon>
        <taxon>Pichia</taxon>
    </lineage>
</organism>
<protein>
    <submittedName>
        <fullName evidence="1">Uncharacterized protein</fullName>
    </submittedName>
</protein>
<sequence>MNGDGIVDIGTHEELVKRNDLFRALMYFQMERDAKAKEDEDSKALDVKESENSFCRKMISMFIMATITVTIK</sequence>
<name>A0A1Q2YAK2_9ASCO</name>
<evidence type="ECO:0000313" key="2">
    <source>
        <dbReference type="Proteomes" id="UP000186136"/>
    </source>
</evidence>
<comment type="caution">
    <text evidence="1">The sequence shown here is derived from an EMBL/GenBank/DDBJ whole genome shotgun (WGS) entry which is preliminary data.</text>
</comment>
<accession>A0A1Q2YAK2</accession>
<gene>
    <name evidence="1" type="ORF">PMKS-000021</name>
</gene>
<dbReference type="Proteomes" id="UP000186136">
    <property type="component" value="Unassembled WGS sequence"/>
</dbReference>
<dbReference type="AlphaFoldDB" id="A0A1Q2YAK2"/>
<dbReference type="EMBL" id="BDGI01000001">
    <property type="protein sequence ID" value="GAV26567.1"/>
    <property type="molecule type" value="Genomic_DNA"/>
</dbReference>
<proteinExistence type="predicted"/>
<evidence type="ECO:0000313" key="1">
    <source>
        <dbReference type="EMBL" id="GAV26567.1"/>
    </source>
</evidence>
<reference evidence="1 2" key="1">
    <citation type="submission" date="2016-08" db="EMBL/GenBank/DDBJ databases">
        <title>Whole genome shotgun sequence of Pichia membranifaciens KS47-1.</title>
        <authorList>
            <person name="Konishi M."/>
            <person name="Ishida M."/>
            <person name="Arakawa T."/>
            <person name="Kato Y."/>
            <person name="Horiuchi J."/>
        </authorList>
    </citation>
    <scope>NUCLEOTIDE SEQUENCE [LARGE SCALE GENOMIC DNA]</scope>
    <source>
        <strain evidence="1 2">KS47-1</strain>
    </source>
</reference>